<dbReference type="InterPro" id="IPR036909">
    <property type="entry name" value="Cyt_c-like_dom_sf"/>
</dbReference>
<dbReference type="SUPFAM" id="SSF46626">
    <property type="entry name" value="Cytochrome c"/>
    <property type="match status" value="1"/>
</dbReference>
<accession>A0ABU8XVV1</accession>
<evidence type="ECO:0000256" key="1">
    <source>
        <dbReference type="ARBA" id="ARBA00022617"/>
    </source>
</evidence>
<evidence type="ECO:0000256" key="3">
    <source>
        <dbReference type="ARBA" id="ARBA00023004"/>
    </source>
</evidence>
<evidence type="ECO:0000256" key="4">
    <source>
        <dbReference type="PROSITE-ProRule" id="PRU00433"/>
    </source>
</evidence>
<evidence type="ECO:0000313" key="7">
    <source>
        <dbReference type="Proteomes" id="UP001375743"/>
    </source>
</evidence>
<evidence type="ECO:0000256" key="2">
    <source>
        <dbReference type="ARBA" id="ARBA00022723"/>
    </source>
</evidence>
<sequence>MTSRHAASRPLNVVLALAGGVAVLTVAAGMAPELRGLVVTDRASRAAAVTGGDPERGRTLILAYGCGYCHTVPGVREARGLVGPSLEHVASRVYIAGVLPNKPSELERWLRDPPAVDPRTAMPNVGVGEEDARDLAAYLYTLY</sequence>
<proteinExistence type="predicted"/>
<dbReference type="RefSeq" id="WP_418161042.1">
    <property type="nucleotide sequence ID" value="NZ_JBBLZC010000023.1"/>
</dbReference>
<organism evidence="6 7">
    <name type="scientific">Benzoatithermus flavus</name>
    <dbReference type="NCBI Taxonomy" id="3108223"/>
    <lineage>
        <taxon>Bacteria</taxon>
        <taxon>Pseudomonadati</taxon>
        <taxon>Pseudomonadota</taxon>
        <taxon>Alphaproteobacteria</taxon>
        <taxon>Geminicoccales</taxon>
        <taxon>Geminicoccaceae</taxon>
        <taxon>Benzoatithermus</taxon>
    </lineage>
</organism>
<keyword evidence="2 4" id="KW-0479">Metal-binding</keyword>
<dbReference type="Gene3D" id="1.10.760.10">
    <property type="entry name" value="Cytochrome c-like domain"/>
    <property type="match status" value="1"/>
</dbReference>
<evidence type="ECO:0000313" key="6">
    <source>
        <dbReference type="EMBL" id="MEK0085194.1"/>
    </source>
</evidence>
<feature type="domain" description="Cytochrome c" evidence="5">
    <location>
        <begin position="52"/>
        <end position="143"/>
    </location>
</feature>
<keyword evidence="3 4" id="KW-0408">Iron</keyword>
<comment type="caution">
    <text evidence="6">The sequence shown here is derived from an EMBL/GenBank/DDBJ whole genome shotgun (WGS) entry which is preliminary data.</text>
</comment>
<protein>
    <submittedName>
        <fullName evidence="6">C-type cytochrome</fullName>
    </submittedName>
</protein>
<keyword evidence="7" id="KW-1185">Reference proteome</keyword>
<keyword evidence="1 4" id="KW-0349">Heme</keyword>
<dbReference type="InterPro" id="IPR009056">
    <property type="entry name" value="Cyt_c-like_dom"/>
</dbReference>
<dbReference type="PROSITE" id="PS51007">
    <property type="entry name" value="CYTC"/>
    <property type="match status" value="1"/>
</dbReference>
<reference evidence="6 7" key="1">
    <citation type="submission" date="2024-01" db="EMBL/GenBank/DDBJ databases">
        <title>Multi-omics insights into the function and evolution of sodium benzoate biodegradation pathways in Benzoatithermus flavus gen. nov., sp. nov. from hot spring.</title>
        <authorList>
            <person name="Hu C.-J."/>
            <person name="Li W.-J."/>
        </authorList>
    </citation>
    <scope>NUCLEOTIDE SEQUENCE [LARGE SCALE GENOMIC DNA]</scope>
    <source>
        <strain evidence="6 7">SYSU G07066</strain>
    </source>
</reference>
<evidence type="ECO:0000259" key="5">
    <source>
        <dbReference type="PROSITE" id="PS51007"/>
    </source>
</evidence>
<dbReference type="Pfam" id="PF00034">
    <property type="entry name" value="Cytochrom_C"/>
    <property type="match status" value="1"/>
</dbReference>
<dbReference type="Proteomes" id="UP001375743">
    <property type="component" value="Unassembled WGS sequence"/>
</dbReference>
<dbReference type="EMBL" id="JBBLZC010000023">
    <property type="protein sequence ID" value="MEK0085194.1"/>
    <property type="molecule type" value="Genomic_DNA"/>
</dbReference>
<name>A0ABU8XVV1_9PROT</name>
<gene>
    <name evidence="6" type="ORF">U1T56_18730</name>
</gene>